<comment type="subcellular location">
    <subcellularLocation>
        <location evidence="1">Cell inner membrane</location>
        <topology evidence="1">Multi-pass membrane protein</topology>
    </subcellularLocation>
</comment>
<evidence type="ECO:0000256" key="1">
    <source>
        <dbReference type="ARBA" id="ARBA00004429"/>
    </source>
</evidence>
<dbReference type="InterPro" id="IPR025669">
    <property type="entry name" value="AAA_dom"/>
</dbReference>
<evidence type="ECO:0000256" key="3">
    <source>
        <dbReference type="ARBA" id="ARBA00022475"/>
    </source>
</evidence>
<dbReference type="EC" id="2.7.10.2" evidence="19"/>
<feature type="domain" description="Tyrosine-protein kinase G-rich" evidence="18">
    <location>
        <begin position="363"/>
        <end position="443"/>
    </location>
</feature>
<dbReference type="Pfam" id="PF13807">
    <property type="entry name" value="GNVR"/>
    <property type="match status" value="1"/>
</dbReference>
<feature type="transmembrane region" description="Helical" evidence="15">
    <location>
        <begin position="422"/>
        <end position="445"/>
    </location>
</feature>
<dbReference type="Proteomes" id="UP001305027">
    <property type="component" value="Unassembled WGS sequence"/>
</dbReference>
<reference evidence="19 20" key="1">
    <citation type="submission" date="2022-07" db="EMBL/GenBank/DDBJ databases">
        <title>Pseudidiomarina sp. nov, a marine bacterium isolated from Pacific Ocean.</title>
        <authorList>
            <person name="Wang Y."/>
        </authorList>
    </citation>
    <scope>NUCLEOTIDE SEQUENCE [LARGE SCALE GENOMIC DNA]</scope>
    <source>
        <strain evidence="19 20">GXY010</strain>
    </source>
</reference>
<dbReference type="InterPro" id="IPR003856">
    <property type="entry name" value="LPS_length_determ_N"/>
</dbReference>
<dbReference type="PANTHER" id="PTHR32309:SF32">
    <property type="entry name" value="TYROSINE-PROTEIN KINASE ETK-RELATED"/>
    <property type="match status" value="1"/>
</dbReference>
<evidence type="ECO:0000256" key="8">
    <source>
        <dbReference type="ARBA" id="ARBA00022777"/>
    </source>
</evidence>
<evidence type="ECO:0000256" key="9">
    <source>
        <dbReference type="ARBA" id="ARBA00022840"/>
    </source>
</evidence>
<evidence type="ECO:0000256" key="14">
    <source>
        <dbReference type="SAM" id="Coils"/>
    </source>
</evidence>
<keyword evidence="7" id="KW-0547">Nucleotide-binding</keyword>
<dbReference type="CDD" id="cd05387">
    <property type="entry name" value="BY-kinase"/>
    <property type="match status" value="1"/>
</dbReference>
<dbReference type="GO" id="GO:0004715">
    <property type="term" value="F:non-membrane spanning protein tyrosine kinase activity"/>
    <property type="evidence" value="ECO:0007669"/>
    <property type="project" value="UniProtKB-EC"/>
</dbReference>
<name>A0ABU3KZI8_9GAMM</name>
<dbReference type="RefSeq" id="WP_313933096.1">
    <property type="nucleotide sequence ID" value="NZ_JANFPJ010000017.1"/>
</dbReference>
<dbReference type="Pfam" id="PF02706">
    <property type="entry name" value="Wzz"/>
    <property type="match status" value="1"/>
</dbReference>
<comment type="catalytic activity">
    <reaction evidence="13">
        <text>L-tyrosyl-[protein] + ATP = O-phospho-L-tyrosyl-[protein] + ADP + H(+)</text>
        <dbReference type="Rhea" id="RHEA:10596"/>
        <dbReference type="Rhea" id="RHEA-COMP:10136"/>
        <dbReference type="Rhea" id="RHEA-COMP:20101"/>
        <dbReference type="ChEBI" id="CHEBI:15378"/>
        <dbReference type="ChEBI" id="CHEBI:30616"/>
        <dbReference type="ChEBI" id="CHEBI:46858"/>
        <dbReference type="ChEBI" id="CHEBI:61978"/>
        <dbReference type="ChEBI" id="CHEBI:456216"/>
    </reaction>
</comment>
<proteinExistence type="inferred from homology"/>
<keyword evidence="5 19" id="KW-0808">Transferase</keyword>
<evidence type="ECO:0000256" key="12">
    <source>
        <dbReference type="ARBA" id="ARBA00023137"/>
    </source>
</evidence>
<keyword evidence="8" id="KW-0418">Kinase</keyword>
<comment type="caution">
    <text evidence="19">The sequence shown here is derived from an EMBL/GenBank/DDBJ whole genome shotgun (WGS) entry which is preliminary data.</text>
</comment>
<evidence type="ECO:0000259" key="18">
    <source>
        <dbReference type="Pfam" id="PF13807"/>
    </source>
</evidence>
<evidence type="ECO:0000256" key="6">
    <source>
        <dbReference type="ARBA" id="ARBA00022692"/>
    </source>
</evidence>
<comment type="similarity">
    <text evidence="2">Belongs to the etk/wzc family.</text>
</comment>
<evidence type="ECO:0000256" key="11">
    <source>
        <dbReference type="ARBA" id="ARBA00023136"/>
    </source>
</evidence>
<evidence type="ECO:0000256" key="7">
    <source>
        <dbReference type="ARBA" id="ARBA00022741"/>
    </source>
</evidence>
<keyword evidence="20" id="KW-1185">Reference proteome</keyword>
<keyword evidence="6 15" id="KW-0812">Transmembrane</keyword>
<dbReference type="Pfam" id="PF23607">
    <property type="entry name" value="WZC_N"/>
    <property type="match status" value="1"/>
</dbReference>
<evidence type="ECO:0000256" key="15">
    <source>
        <dbReference type="SAM" id="Phobius"/>
    </source>
</evidence>
<accession>A0ABU3KZI8</accession>
<dbReference type="SUPFAM" id="SSF52540">
    <property type="entry name" value="P-loop containing nucleoside triphosphate hydrolases"/>
    <property type="match status" value="1"/>
</dbReference>
<dbReference type="InterPro" id="IPR005702">
    <property type="entry name" value="Wzc-like_C"/>
</dbReference>
<dbReference type="Gene3D" id="3.40.50.300">
    <property type="entry name" value="P-loop containing nucleotide triphosphate hydrolases"/>
    <property type="match status" value="1"/>
</dbReference>
<evidence type="ECO:0000256" key="2">
    <source>
        <dbReference type="ARBA" id="ARBA00008883"/>
    </source>
</evidence>
<keyword evidence="11 15" id="KW-0472">Membrane</keyword>
<keyword evidence="12" id="KW-0829">Tyrosine-protein kinase</keyword>
<evidence type="ECO:0000256" key="10">
    <source>
        <dbReference type="ARBA" id="ARBA00022989"/>
    </source>
</evidence>
<evidence type="ECO:0000256" key="13">
    <source>
        <dbReference type="ARBA" id="ARBA00053015"/>
    </source>
</evidence>
<dbReference type="EMBL" id="JANFPJ010000017">
    <property type="protein sequence ID" value="MDT7526306.1"/>
    <property type="molecule type" value="Genomic_DNA"/>
</dbReference>
<dbReference type="InterPro" id="IPR027417">
    <property type="entry name" value="P-loop_NTPase"/>
</dbReference>
<keyword evidence="10 15" id="KW-1133">Transmembrane helix</keyword>
<evidence type="ECO:0000256" key="5">
    <source>
        <dbReference type="ARBA" id="ARBA00022679"/>
    </source>
</evidence>
<dbReference type="Pfam" id="PF13614">
    <property type="entry name" value="AAA_31"/>
    <property type="match status" value="1"/>
</dbReference>
<dbReference type="InterPro" id="IPR050445">
    <property type="entry name" value="Bact_polysacc_biosynth/exp"/>
</dbReference>
<dbReference type="NCBIfam" id="TIGR01007">
    <property type="entry name" value="eps_fam"/>
    <property type="match status" value="1"/>
</dbReference>
<dbReference type="PANTHER" id="PTHR32309">
    <property type="entry name" value="TYROSINE-PROTEIN KINASE"/>
    <property type="match status" value="1"/>
</dbReference>
<feature type="transmembrane region" description="Helical" evidence="15">
    <location>
        <begin position="34"/>
        <end position="57"/>
    </location>
</feature>
<sequence length="728" mass="80928">MTTTKTSSQPINKVTDDAIDIGRFIGIIIDNKKLLIAAIVISTLVGYLVATLSTPIYRADALIQVEKKQSSIPGLDMAAMFRGTNETEAEAFILRSRMVAGPVVERLGLNINVQPQYMPFIGEWLARRSGKPDSIVFETFNPPSPGTYDLVVTGANSFEIYQFDELLVSGKTNQLLEQNGFKVYVTSLEANNTEEFKVVKTRAAAAINRLANSLRVIEMGTRTGILEVSLQNPDRQSAERTLNAVIEEYQLQNIRRSAAEAQNSLKFLQEQMPEVKATLDSAEAALNSYRISAESIDLQTETQSLLERIVELDKVVNELEAQESEISRLFTKEHPSYQALLEQKTRVLEERESLSERVQGLPETQQKILRLMRDVEVSQQIYLQLLNRMQELNIAKASTVGNVRILDAAQATFGPVAPQKSIIIAVAFLLGAFGSITWVLVRALLNKGIERPEQLEEEGLNVYASVPLSDAQRSFNLKLERFARSKDRQTLHMPLLAKEDPTDLAIEALRGLRTSLHFAMLEAKNNILMITGPSPAVGKTFVTANLAAVLAQSGKKVLVIDADIRRGYMHSIFNTSNDYGLSDFLADKGKQIGEFKNVIKQLHVDNLFFLPRGEAAPNPSELLMHDRMQALLELCQHEYDYVIVDTPPVLAVTDAAIVGQYVGTTLLVARFGETPVKEVTTTVQRLAQNGVDVKGIILNSVERKASAYYGYGYSYGYQYGYSYKSEKS</sequence>
<evidence type="ECO:0000256" key="4">
    <source>
        <dbReference type="ARBA" id="ARBA00022519"/>
    </source>
</evidence>
<keyword evidence="4" id="KW-0997">Cell inner membrane</keyword>
<dbReference type="InterPro" id="IPR032807">
    <property type="entry name" value="GNVR"/>
</dbReference>
<feature type="domain" description="AAA" evidence="17">
    <location>
        <begin position="537"/>
        <end position="684"/>
    </location>
</feature>
<organism evidence="19 20">
    <name type="scientific">Pseudidiomarina fusca</name>
    <dbReference type="NCBI Taxonomy" id="2965078"/>
    <lineage>
        <taxon>Bacteria</taxon>
        <taxon>Pseudomonadati</taxon>
        <taxon>Pseudomonadota</taxon>
        <taxon>Gammaproteobacteria</taxon>
        <taxon>Alteromonadales</taxon>
        <taxon>Idiomarinaceae</taxon>
        <taxon>Pseudidiomarina</taxon>
    </lineage>
</organism>
<feature type="coiled-coil region" evidence="14">
    <location>
        <begin position="251"/>
        <end position="357"/>
    </location>
</feature>
<evidence type="ECO:0000259" key="17">
    <source>
        <dbReference type="Pfam" id="PF13614"/>
    </source>
</evidence>
<keyword evidence="9" id="KW-0067">ATP-binding</keyword>
<keyword evidence="3" id="KW-1003">Cell membrane</keyword>
<protein>
    <submittedName>
        <fullName evidence="19">Polysaccharide biosynthesis tyrosine autokinase</fullName>
        <ecNumber evidence="19">2.7.10.2</ecNumber>
    </submittedName>
</protein>
<evidence type="ECO:0000259" key="16">
    <source>
        <dbReference type="Pfam" id="PF02706"/>
    </source>
</evidence>
<evidence type="ECO:0000313" key="19">
    <source>
        <dbReference type="EMBL" id="MDT7526306.1"/>
    </source>
</evidence>
<keyword evidence="14" id="KW-0175">Coiled coil</keyword>
<feature type="domain" description="Polysaccharide chain length determinant N-terminal" evidence="16">
    <location>
        <begin position="18"/>
        <end position="106"/>
    </location>
</feature>
<gene>
    <name evidence="19" type="ORF">NOG12_09480</name>
</gene>
<evidence type="ECO:0000313" key="20">
    <source>
        <dbReference type="Proteomes" id="UP001305027"/>
    </source>
</evidence>